<gene>
    <name evidence="2" type="ORF">F2Q69_00012760</name>
</gene>
<feature type="region of interest" description="Disordered" evidence="1">
    <location>
        <begin position="100"/>
        <end position="129"/>
    </location>
</feature>
<dbReference type="AlphaFoldDB" id="A0A8S9R2J4"/>
<evidence type="ECO:0000313" key="3">
    <source>
        <dbReference type="Proteomes" id="UP000712600"/>
    </source>
</evidence>
<evidence type="ECO:0000313" key="2">
    <source>
        <dbReference type="EMBL" id="KAF3559394.1"/>
    </source>
</evidence>
<comment type="caution">
    <text evidence="2">The sequence shown here is derived from an EMBL/GenBank/DDBJ whole genome shotgun (WGS) entry which is preliminary data.</text>
</comment>
<sequence>MSVRHVEYVSRLFRGDRTRNGPHFFLGCAFAAGPSELLGHDISRSPYPRIVPSLFVCRGFLNPRGMVKRREKDLTRPLLPSYYDVACFRWAKLFSSIESSLSSSSDGDRGDSPESSLSPVSMRASESTDDNVPIIHRHVPYRDRGGLLRRSVRTTPVSEESSDHVPVPQLVDEDVVDLEEDKEVDAADARETIIRRGSLRF</sequence>
<name>A0A8S9R2J4_BRACR</name>
<accession>A0A8S9R2J4</accession>
<protein>
    <submittedName>
        <fullName evidence="2">Uncharacterized protein</fullName>
    </submittedName>
</protein>
<dbReference type="EMBL" id="QGKX02000996">
    <property type="protein sequence ID" value="KAF3559394.1"/>
    <property type="molecule type" value="Genomic_DNA"/>
</dbReference>
<reference evidence="2" key="1">
    <citation type="submission" date="2019-12" db="EMBL/GenBank/DDBJ databases">
        <title>Genome sequencing and annotation of Brassica cretica.</title>
        <authorList>
            <person name="Studholme D.J."/>
            <person name="Sarris P."/>
        </authorList>
    </citation>
    <scope>NUCLEOTIDE SEQUENCE</scope>
    <source>
        <strain evidence="2">PFS-109/04</strain>
        <tissue evidence="2">Leaf</tissue>
    </source>
</reference>
<dbReference type="Proteomes" id="UP000712600">
    <property type="component" value="Unassembled WGS sequence"/>
</dbReference>
<proteinExistence type="predicted"/>
<organism evidence="2 3">
    <name type="scientific">Brassica cretica</name>
    <name type="common">Mustard</name>
    <dbReference type="NCBI Taxonomy" id="69181"/>
    <lineage>
        <taxon>Eukaryota</taxon>
        <taxon>Viridiplantae</taxon>
        <taxon>Streptophyta</taxon>
        <taxon>Embryophyta</taxon>
        <taxon>Tracheophyta</taxon>
        <taxon>Spermatophyta</taxon>
        <taxon>Magnoliopsida</taxon>
        <taxon>eudicotyledons</taxon>
        <taxon>Gunneridae</taxon>
        <taxon>Pentapetalae</taxon>
        <taxon>rosids</taxon>
        <taxon>malvids</taxon>
        <taxon>Brassicales</taxon>
        <taxon>Brassicaceae</taxon>
        <taxon>Brassiceae</taxon>
        <taxon>Brassica</taxon>
    </lineage>
</organism>
<evidence type="ECO:0000256" key="1">
    <source>
        <dbReference type="SAM" id="MobiDB-lite"/>
    </source>
</evidence>